<keyword evidence="2" id="KW-1185">Reference proteome</keyword>
<evidence type="ECO:0000313" key="2">
    <source>
        <dbReference type="Proteomes" id="UP000612362"/>
    </source>
</evidence>
<organism evidence="1 2">
    <name type="scientific">Ktedonospora formicarum</name>
    <dbReference type="NCBI Taxonomy" id="2778364"/>
    <lineage>
        <taxon>Bacteria</taxon>
        <taxon>Bacillati</taxon>
        <taxon>Chloroflexota</taxon>
        <taxon>Ktedonobacteria</taxon>
        <taxon>Ktedonobacterales</taxon>
        <taxon>Ktedonobacteraceae</taxon>
        <taxon>Ktedonospora</taxon>
    </lineage>
</organism>
<dbReference type="EMBL" id="BNJF01000006">
    <property type="protein sequence ID" value="GHO49746.1"/>
    <property type="molecule type" value="Genomic_DNA"/>
</dbReference>
<dbReference type="RefSeq" id="WP_220198848.1">
    <property type="nucleotide sequence ID" value="NZ_BNJF01000006.1"/>
</dbReference>
<reference evidence="1" key="1">
    <citation type="submission" date="2020-10" db="EMBL/GenBank/DDBJ databases">
        <title>Taxonomic study of unclassified bacteria belonging to the class Ktedonobacteria.</title>
        <authorList>
            <person name="Yabe S."/>
            <person name="Wang C.M."/>
            <person name="Zheng Y."/>
            <person name="Sakai Y."/>
            <person name="Cavaletti L."/>
            <person name="Monciardini P."/>
            <person name="Donadio S."/>
        </authorList>
    </citation>
    <scope>NUCLEOTIDE SEQUENCE</scope>
    <source>
        <strain evidence="1">SOSP1-1</strain>
    </source>
</reference>
<sequence length="170" mass="19189">MIQKIDVVPSPENLSLPQILLDAADEVIEDPEYMFLLGTTWRYVPEGVEICSVGAATVLVFEQETLEEVITPHTVTEWLKRQGHSIHTPLFMNQVTHMLGSRKSQKSCHVEDIRMALVPLLPTTTIAIIAEQLLVEAIQEHRIPRHELSSFIEAWSPPGVMRTTSVLISW</sequence>
<proteinExistence type="predicted"/>
<protein>
    <submittedName>
        <fullName evidence="1">Uncharacterized protein</fullName>
    </submittedName>
</protein>
<comment type="caution">
    <text evidence="1">The sequence shown here is derived from an EMBL/GenBank/DDBJ whole genome shotgun (WGS) entry which is preliminary data.</text>
</comment>
<accession>A0A8J3I6V4</accession>
<dbReference type="AlphaFoldDB" id="A0A8J3I6V4"/>
<gene>
    <name evidence="1" type="ORF">KSX_79090</name>
</gene>
<name>A0A8J3I6V4_9CHLR</name>
<evidence type="ECO:0000313" key="1">
    <source>
        <dbReference type="EMBL" id="GHO49746.1"/>
    </source>
</evidence>
<dbReference type="Proteomes" id="UP000612362">
    <property type="component" value="Unassembled WGS sequence"/>
</dbReference>